<name>A0ABR2Q3T9_9ROSI</name>
<organism evidence="1 2">
    <name type="scientific">Hibiscus sabdariffa</name>
    <name type="common">roselle</name>
    <dbReference type="NCBI Taxonomy" id="183260"/>
    <lineage>
        <taxon>Eukaryota</taxon>
        <taxon>Viridiplantae</taxon>
        <taxon>Streptophyta</taxon>
        <taxon>Embryophyta</taxon>
        <taxon>Tracheophyta</taxon>
        <taxon>Spermatophyta</taxon>
        <taxon>Magnoliopsida</taxon>
        <taxon>eudicotyledons</taxon>
        <taxon>Gunneridae</taxon>
        <taxon>Pentapetalae</taxon>
        <taxon>rosids</taxon>
        <taxon>malvids</taxon>
        <taxon>Malvales</taxon>
        <taxon>Malvaceae</taxon>
        <taxon>Malvoideae</taxon>
        <taxon>Hibiscus</taxon>
    </lineage>
</organism>
<gene>
    <name evidence="1" type="ORF">V6N11_069799</name>
</gene>
<dbReference type="EMBL" id="JBBPBN010000046">
    <property type="protein sequence ID" value="KAK8995364.1"/>
    <property type="molecule type" value="Genomic_DNA"/>
</dbReference>
<comment type="caution">
    <text evidence="1">The sequence shown here is derived from an EMBL/GenBank/DDBJ whole genome shotgun (WGS) entry which is preliminary data.</text>
</comment>
<accession>A0ABR2Q3T9</accession>
<keyword evidence="2" id="KW-1185">Reference proteome</keyword>
<proteinExistence type="predicted"/>
<reference evidence="1 2" key="1">
    <citation type="journal article" date="2024" name="G3 (Bethesda)">
        <title>Genome assembly of Hibiscus sabdariffa L. provides insights into metabolisms of medicinal natural products.</title>
        <authorList>
            <person name="Kim T."/>
        </authorList>
    </citation>
    <scope>NUCLEOTIDE SEQUENCE [LARGE SCALE GENOMIC DNA]</scope>
    <source>
        <strain evidence="1">TK-2024</strain>
        <tissue evidence="1">Old leaves</tissue>
    </source>
</reference>
<evidence type="ECO:0000313" key="1">
    <source>
        <dbReference type="EMBL" id="KAK8995364.1"/>
    </source>
</evidence>
<sequence>MWHDRGIRTLRVSFITEASAVVSIDNRGVDYTGYKCGMDGFVSFVEEAGMLDLSAAGKGLRPFRFLKCWLEKRGHVKLMESEWRRISVDVSSPVSILEKLRRLKAFLKVWNRESFGGVDL</sequence>
<protein>
    <submittedName>
        <fullName evidence="1">Uncharacterized protein</fullName>
    </submittedName>
</protein>
<evidence type="ECO:0000313" key="2">
    <source>
        <dbReference type="Proteomes" id="UP001396334"/>
    </source>
</evidence>
<dbReference type="Proteomes" id="UP001396334">
    <property type="component" value="Unassembled WGS sequence"/>
</dbReference>